<dbReference type="RefSeq" id="XP_023622011.1">
    <property type="nucleotide sequence ID" value="XM_023766243.1"/>
</dbReference>
<feature type="compositionally biased region" description="Polar residues" evidence="1">
    <location>
        <begin position="40"/>
        <end position="59"/>
    </location>
</feature>
<reference evidence="2 3" key="1">
    <citation type="submission" date="2016-03" db="EMBL/GenBank/DDBJ databases">
        <authorList>
            <person name="Ploux O."/>
        </authorList>
    </citation>
    <scope>NUCLEOTIDE SEQUENCE [LARGE SCALE GENOMIC DNA]</scope>
    <source>
        <strain evidence="2 3">URUG2</strain>
    </source>
</reference>
<dbReference type="OrthoDB" id="3634152at2759"/>
<dbReference type="AlphaFoldDB" id="A0A2D3UY88"/>
<gene>
    <name evidence="2" type="ORF">RCC_12295</name>
</gene>
<feature type="region of interest" description="Disordered" evidence="1">
    <location>
        <begin position="227"/>
        <end position="255"/>
    </location>
</feature>
<accession>A0A2D3UY88</accession>
<protein>
    <submittedName>
        <fullName evidence="2">Uncharacterized protein</fullName>
    </submittedName>
</protein>
<feature type="compositionally biased region" description="Basic and acidic residues" evidence="1">
    <location>
        <begin position="1"/>
        <end position="19"/>
    </location>
</feature>
<evidence type="ECO:0000256" key="1">
    <source>
        <dbReference type="SAM" id="MobiDB-lite"/>
    </source>
</evidence>
<organism evidence="2 3">
    <name type="scientific">Ramularia collo-cygni</name>
    <dbReference type="NCBI Taxonomy" id="112498"/>
    <lineage>
        <taxon>Eukaryota</taxon>
        <taxon>Fungi</taxon>
        <taxon>Dikarya</taxon>
        <taxon>Ascomycota</taxon>
        <taxon>Pezizomycotina</taxon>
        <taxon>Dothideomycetes</taxon>
        <taxon>Dothideomycetidae</taxon>
        <taxon>Mycosphaerellales</taxon>
        <taxon>Mycosphaerellaceae</taxon>
        <taxon>Ramularia</taxon>
    </lineage>
</organism>
<keyword evidence="3" id="KW-1185">Reference proteome</keyword>
<evidence type="ECO:0000313" key="2">
    <source>
        <dbReference type="EMBL" id="CZT15114.1"/>
    </source>
</evidence>
<dbReference type="EMBL" id="FJUY01000001">
    <property type="protein sequence ID" value="CZT15114.1"/>
    <property type="molecule type" value="Genomic_DNA"/>
</dbReference>
<proteinExistence type="predicted"/>
<feature type="compositionally biased region" description="Low complexity" evidence="1">
    <location>
        <begin position="165"/>
        <end position="198"/>
    </location>
</feature>
<feature type="region of interest" description="Disordered" evidence="1">
    <location>
        <begin position="39"/>
        <end position="210"/>
    </location>
</feature>
<name>A0A2D3UY88_9PEZI</name>
<dbReference type="Proteomes" id="UP000225277">
    <property type="component" value="Unassembled WGS sequence"/>
</dbReference>
<feature type="compositionally biased region" description="Pro residues" evidence="1">
    <location>
        <begin position="137"/>
        <end position="157"/>
    </location>
</feature>
<evidence type="ECO:0000313" key="3">
    <source>
        <dbReference type="Proteomes" id="UP000225277"/>
    </source>
</evidence>
<feature type="region of interest" description="Disordered" evidence="1">
    <location>
        <begin position="1"/>
        <end position="26"/>
    </location>
</feature>
<sequence>MERSASDSSNERHVPRGYEDTLTPIPPWERRNMARVPYMSANSQPLNPTERQALQSLWATNEERHSNPTRPGLGPYGHRSFDQGYPLSHQDRHVYQDREAESRAQTPQTAPLFTCPRDPPSIPGRGGGARSHRSHTVPPPARNPPPFTTMPPTPPPEKTSNNNLSRSSTKSSSSTRTSTTRSISISSSASPGPSPRIRQSMIPSLPGTMSARESIAVVPAIKVEKWKQREEREGTEEWPKKNKVIETRPPPPLGKRFKSAFKDLFKREPVDESLYERIDVDRHWTDE</sequence>
<feature type="compositionally biased region" description="Basic and acidic residues" evidence="1">
    <location>
        <begin position="89"/>
        <end position="102"/>
    </location>
</feature>
<feature type="compositionally biased region" description="Basic and acidic residues" evidence="1">
    <location>
        <begin position="227"/>
        <end position="246"/>
    </location>
</feature>
<dbReference type="GeneID" id="35606847"/>